<dbReference type="EMBL" id="JADNRY010000155">
    <property type="protein sequence ID" value="KAF9063051.1"/>
    <property type="molecule type" value="Genomic_DNA"/>
</dbReference>
<dbReference type="OrthoDB" id="2919105at2759"/>
<dbReference type="AlphaFoldDB" id="A0A9P5PDB8"/>
<evidence type="ECO:0000256" key="3">
    <source>
        <dbReference type="ARBA" id="ARBA00022679"/>
    </source>
</evidence>
<feature type="compositionally biased region" description="Polar residues" evidence="7">
    <location>
        <begin position="509"/>
        <end position="521"/>
    </location>
</feature>
<feature type="compositionally biased region" description="Acidic residues" evidence="7">
    <location>
        <begin position="552"/>
        <end position="562"/>
    </location>
</feature>
<comment type="subcellular location">
    <subcellularLocation>
        <location evidence="1">Mitochondrion</location>
    </subcellularLocation>
</comment>
<dbReference type="InterPro" id="IPR029035">
    <property type="entry name" value="DHS-like_NAD/FAD-binding_dom"/>
</dbReference>
<feature type="binding site" evidence="6">
    <location>
        <position position="225"/>
    </location>
    <ligand>
        <name>Zn(2+)</name>
        <dbReference type="ChEBI" id="CHEBI:29105"/>
    </ligand>
</feature>
<feature type="binding site" evidence="6">
    <location>
        <position position="222"/>
    </location>
    <ligand>
        <name>Zn(2+)</name>
        <dbReference type="ChEBI" id="CHEBI:29105"/>
    </ligand>
</feature>
<evidence type="ECO:0000256" key="4">
    <source>
        <dbReference type="ARBA" id="ARBA00023027"/>
    </source>
</evidence>
<reference evidence="9" key="1">
    <citation type="submission" date="2020-11" db="EMBL/GenBank/DDBJ databases">
        <authorList>
            <consortium name="DOE Joint Genome Institute"/>
            <person name="Ahrendt S."/>
            <person name="Riley R."/>
            <person name="Andreopoulos W."/>
            <person name="Labutti K."/>
            <person name="Pangilinan J."/>
            <person name="Ruiz-Duenas F.J."/>
            <person name="Barrasa J.M."/>
            <person name="Sanchez-Garcia M."/>
            <person name="Camarero S."/>
            <person name="Miyauchi S."/>
            <person name="Serrano A."/>
            <person name="Linde D."/>
            <person name="Babiker R."/>
            <person name="Drula E."/>
            <person name="Ayuso-Fernandez I."/>
            <person name="Pacheco R."/>
            <person name="Padilla G."/>
            <person name="Ferreira P."/>
            <person name="Barriuso J."/>
            <person name="Kellner H."/>
            <person name="Castanera R."/>
            <person name="Alfaro M."/>
            <person name="Ramirez L."/>
            <person name="Pisabarro A.G."/>
            <person name="Kuo A."/>
            <person name="Tritt A."/>
            <person name="Lipzen A."/>
            <person name="He G."/>
            <person name="Yan M."/>
            <person name="Ng V."/>
            <person name="Cullen D."/>
            <person name="Martin F."/>
            <person name="Rosso M.-N."/>
            <person name="Henrissat B."/>
            <person name="Hibbett D."/>
            <person name="Martinez A.T."/>
            <person name="Grigoriev I.V."/>
        </authorList>
    </citation>
    <scope>NUCLEOTIDE SEQUENCE</scope>
    <source>
        <strain evidence="9">AH 40177</strain>
    </source>
</reference>
<evidence type="ECO:0000256" key="6">
    <source>
        <dbReference type="PROSITE-ProRule" id="PRU00236"/>
    </source>
</evidence>
<dbReference type="GO" id="GO:1990414">
    <property type="term" value="P:replication-born double-strand break repair via sister chromatid exchange"/>
    <property type="evidence" value="ECO:0007669"/>
    <property type="project" value="TreeGrafter"/>
</dbReference>
<dbReference type="Proteomes" id="UP000772434">
    <property type="component" value="Unassembled WGS sequence"/>
</dbReference>
<dbReference type="GO" id="GO:0046872">
    <property type="term" value="F:metal ion binding"/>
    <property type="evidence" value="ECO:0007669"/>
    <property type="project" value="UniProtKB-KW"/>
</dbReference>
<gene>
    <name evidence="9" type="ORF">BDP27DRAFT_1335719</name>
</gene>
<name>A0A9P5PDB8_9AGAR</name>
<organism evidence="9 10">
    <name type="scientific">Rhodocollybia butyracea</name>
    <dbReference type="NCBI Taxonomy" id="206335"/>
    <lineage>
        <taxon>Eukaryota</taxon>
        <taxon>Fungi</taxon>
        <taxon>Dikarya</taxon>
        <taxon>Basidiomycota</taxon>
        <taxon>Agaricomycotina</taxon>
        <taxon>Agaricomycetes</taxon>
        <taxon>Agaricomycetidae</taxon>
        <taxon>Agaricales</taxon>
        <taxon>Marasmiineae</taxon>
        <taxon>Omphalotaceae</taxon>
        <taxon>Rhodocollybia</taxon>
    </lineage>
</organism>
<feature type="region of interest" description="Disordered" evidence="7">
    <location>
        <begin position="438"/>
        <end position="583"/>
    </location>
</feature>
<dbReference type="GO" id="GO:0005634">
    <property type="term" value="C:nucleus"/>
    <property type="evidence" value="ECO:0007669"/>
    <property type="project" value="TreeGrafter"/>
</dbReference>
<evidence type="ECO:0000256" key="7">
    <source>
        <dbReference type="SAM" id="MobiDB-lite"/>
    </source>
</evidence>
<feature type="domain" description="Deacetylase sirtuin-type" evidence="8">
    <location>
        <begin position="23"/>
        <end position="374"/>
    </location>
</feature>
<dbReference type="Gene3D" id="3.30.1600.10">
    <property type="entry name" value="SIR2/SIRT2 'Small Domain"/>
    <property type="match status" value="1"/>
</dbReference>
<comment type="caution">
    <text evidence="9">The sequence shown here is derived from an EMBL/GenBank/DDBJ whole genome shotgun (WGS) entry which is preliminary data.</text>
</comment>
<comment type="similarity">
    <text evidence="2">Belongs to the sirtuin family. Class I subfamily.</text>
</comment>
<feature type="compositionally biased region" description="Low complexity" evidence="7">
    <location>
        <begin position="542"/>
        <end position="551"/>
    </location>
</feature>
<feature type="region of interest" description="Disordered" evidence="7">
    <location>
        <begin position="155"/>
        <end position="182"/>
    </location>
</feature>
<feature type="region of interest" description="Disordered" evidence="7">
    <location>
        <begin position="302"/>
        <end position="331"/>
    </location>
</feature>
<evidence type="ECO:0000256" key="1">
    <source>
        <dbReference type="ARBA" id="ARBA00004173"/>
    </source>
</evidence>
<dbReference type="InterPro" id="IPR050134">
    <property type="entry name" value="NAD-dep_sirtuin_deacylases"/>
</dbReference>
<dbReference type="GO" id="GO:0031934">
    <property type="term" value="C:mating-type region heterochromatin"/>
    <property type="evidence" value="ECO:0007669"/>
    <property type="project" value="TreeGrafter"/>
</dbReference>
<dbReference type="PANTHER" id="PTHR11085">
    <property type="entry name" value="NAD-DEPENDENT PROTEIN DEACYLASE SIRTUIN-5, MITOCHONDRIAL-RELATED"/>
    <property type="match status" value="1"/>
</dbReference>
<dbReference type="GO" id="GO:0070403">
    <property type="term" value="F:NAD+ binding"/>
    <property type="evidence" value="ECO:0007669"/>
    <property type="project" value="InterPro"/>
</dbReference>
<dbReference type="Gene3D" id="3.40.50.1220">
    <property type="entry name" value="TPP-binding domain"/>
    <property type="match status" value="1"/>
</dbReference>
<keyword evidence="5" id="KW-0496">Mitochondrion</keyword>
<dbReference type="GO" id="GO:0031508">
    <property type="term" value="P:pericentric heterochromatin formation"/>
    <property type="evidence" value="ECO:0007669"/>
    <property type="project" value="TreeGrafter"/>
</dbReference>
<dbReference type="PROSITE" id="PS50305">
    <property type="entry name" value="SIRTUIN"/>
    <property type="match status" value="1"/>
</dbReference>
<keyword evidence="3" id="KW-0808">Transferase</keyword>
<evidence type="ECO:0000313" key="9">
    <source>
        <dbReference type="EMBL" id="KAF9063051.1"/>
    </source>
</evidence>
<dbReference type="Pfam" id="PF02146">
    <property type="entry name" value="SIR2"/>
    <property type="match status" value="2"/>
</dbReference>
<evidence type="ECO:0000313" key="10">
    <source>
        <dbReference type="Proteomes" id="UP000772434"/>
    </source>
</evidence>
<feature type="compositionally biased region" description="Basic and acidic residues" evidence="7">
    <location>
        <begin position="563"/>
        <end position="575"/>
    </location>
</feature>
<dbReference type="GO" id="GO:0005739">
    <property type="term" value="C:mitochondrion"/>
    <property type="evidence" value="ECO:0007669"/>
    <property type="project" value="UniProtKB-SubCell"/>
</dbReference>
<dbReference type="SUPFAM" id="SSF52467">
    <property type="entry name" value="DHS-like NAD/FAD-binding domain"/>
    <property type="match status" value="1"/>
</dbReference>
<dbReference type="PANTHER" id="PTHR11085:SF15">
    <property type="entry name" value="NAD-DEPENDENT HISTONE DEACETYLASE HST4"/>
    <property type="match status" value="1"/>
</dbReference>
<keyword evidence="4" id="KW-0520">NAD</keyword>
<accession>A0A9P5PDB8</accession>
<feature type="binding site" evidence="6">
    <location>
        <position position="201"/>
    </location>
    <ligand>
        <name>Zn(2+)</name>
        <dbReference type="ChEBI" id="CHEBI:29105"/>
    </ligand>
</feature>
<sequence length="639" mass="70057">MTLFLPLEDSAPLYTTPAFVIKPNDPESQVTKVIKTILKAKRIVVICGAGISVKAGIPDFRSSEGLFHSLKRDNPKDALSSGKDLFDASVFNTEHKTALFCQMISRLSDLSQAAEPTPFHNLLSSLDTNGRLLRVYTQNIDALESKSGLSFGVPEFEGKRSKPRNNTFQEVGDPGPSTTSNRAPRCIPLHGTLQQVHCQICNHSFPLSDYLPSLVLGVPPECPECAAMERTRQLVGKRPRGVGKLRPSVVLYNEAHKDGEGVGEIVQKDLIGTKGRSGADLLLVVGTSLRVPGTKRMVREFSKAVHSRGSSSKESTPGGDEQASQQQPQQPLKSVYLNLDFPVPTRDWEGVFDAWIQGDAQSFAHMLQEELDKEVLAKGIAVEKRRKKEEEMALATLSGAPTPKTPAKKRKVLEGPPVRRKKLVVEIPIPPRGIIRPYHGQPPLHPHPKPSSMISPSSPLTVRIPPRPRPAPLSENPEYGTFIPASPPSTPIKKSSIGRPPPTPEYTPGRTTSPKFRTLTSIPRRDNQSFSTLHTRYERKSPSGSTSSSSLTEDESESELIDDDAKKSPWRDSSERGGTWQGQYCLPFPLPLPVSIPVSRTGSYSRGNEDVSMMDVNDFRDRLGTSCLRTTQVQVGEGG</sequence>
<keyword evidence="6" id="KW-0862">Zinc</keyword>
<feature type="binding site" evidence="6">
    <location>
        <position position="198"/>
    </location>
    <ligand>
        <name>Zn(2+)</name>
        <dbReference type="ChEBI" id="CHEBI:29105"/>
    </ligand>
</feature>
<feature type="active site" description="Proton acceptor" evidence="6">
    <location>
        <position position="190"/>
    </location>
</feature>
<dbReference type="InterPro" id="IPR026590">
    <property type="entry name" value="Ssirtuin_cat_dom"/>
</dbReference>
<feature type="compositionally biased region" description="Low complexity" evidence="7">
    <location>
        <begin position="450"/>
        <end position="459"/>
    </location>
</feature>
<dbReference type="GO" id="GO:0000122">
    <property type="term" value="P:negative regulation of transcription by RNA polymerase II"/>
    <property type="evidence" value="ECO:0007669"/>
    <property type="project" value="TreeGrafter"/>
</dbReference>
<dbReference type="InterPro" id="IPR003000">
    <property type="entry name" value="Sirtuin"/>
</dbReference>
<evidence type="ECO:0000256" key="5">
    <source>
        <dbReference type="ARBA" id="ARBA00023128"/>
    </source>
</evidence>
<keyword evidence="6" id="KW-0479">Metal-binding</keyword>
<dbReference type="GO" id="GO:0006282">
    <property type="term" value="P:regulation of DNA repair"/>
    <property type="evidence" value="ECO:0007669"/>
    <property type="project" value="TreeGrafter"/>
</dbReference>
<evidence type="ECO:0000259" key="8">
    <source>
        <dbReference type="PROSITE" id="PS50305"/>
    </source>
</evidence>
<dbReference type="InterPro" id="IPR026591">
    <property type="entry name" value="Sirtuin_cat_small_dom_sf"/>
</dbReference>
<proteinExistence type="inferred from homology"/>
<protein>
    <submittedName>
        <fullName evidence="9">DHS-like NAD/FAD-binding domain-containing protein</fullName>
    </submittedName>
</protein>
<dbReference type="GO" id="GO:0017136">
    <property type="term" value="F:histone deacetylase activity, NAD-dependent"/>
    <property type="evidence" value="ECO:0007669"/>
    <property type="project" value="TreeGrafter"/>
</dbReference>
<keyword evidence="10" id="KW-1185">Reference proteome</keyword>
<evidence type="ECO:0000256" key="2">
    <source>
        <dbReference type="ARBA" id="ARBA00006924"/>
    </source>
</evidence>